<organism evidence="1 2">
    <name type="scientific">Gossypium harknessii</name>
    <dbReference type="NCBI Taxonomy" id="34285"/>
    <lineage>
        <taxon>Eukaryota</taxon>
        <taxon>Viridiplantae</taxon>
        <taxon>Streptophyta</taxon>
        <taxon>Embryophyta</taxon>
        <taxon>Tracheophyta</taxon>
        <taxon>Spermatophyta</taxon>
        <taxon>Magnoliopsida</taxon>
        <taxon>eudicotyledons</taxon>
        <taxon>Gunneridae</taxon>
        <taxon>Pentapetalae</taxon>
        <taxon>rosids</taxon>
        <taxon>malvids</taxon>
        <taxon>Malvales</taxon>
        <taxon>Malvaceae</taxon>
        <taxon>Malvoideae</taxon>
        <taxon>Gossypium</taxon>
    </lineage>
</organism>
<dbReference type="OrthoDB" id="10324199at2759"/>
<name>A0A7J9HTJ9_9ROSI</name>
<accession>A0A7J9HTJ9</accession>
<keyword evidence="2" id="KW-1185">Reference proteome</keyword>
<comment type="caution">
    <text evidence="1">The sequence shown here is derived from an EMBL/GenBank/DDBJ whole genome shotgun (WGS) entry which is preliminary data.</text>
</comment>
<reference evidence="1 2" key="1">
    <citation type="journal article" date="2019" name="Genome Biol. Evol.">
        <title>Insights into the evolution of the New World diploid cottons (Gossypium, subgenus Houzingenia) based on genome sequencing.</title>
        <authorList>
            <person name="Grover C.E."/>
            <person name="Arick M.A. 2nd"/>
            <person name="Thrash A."/>
            <person name="Conover J.L."/>
            <person name="Sanders W.S."/>
            <person name="Peterson D.G."/>
            <person name="Frelichowski J.E."/>
            <person name="Scheffler J.A."/>
            <person name="Scheffler B.E."/>
            <person name="Wendel J.F."/>
        </authorList>
    </citation>
    <scope>NUCLEOTIDE SEQUENCE [LARGE SCALE GENOMIC DNA]</scope>
    <source>
        <strain evidence="1">0</strain>
        <tissue evidence="1">Leaf</tissue>
    </source>
</reference>
<dbReference type="EMBL" id="JABFAD010000011">
    <property type="protein sequence ID" value="MBA0813003.1"/>
    <property type="molecule type" value="Genomic_DNA"/>
</dbReference>
<evidence type="ECO:0000313" key="2">
    <source>
        <dbReference type="Proteomes" id="UP000593560"/>
    </source>
</evidence>
<dbReference type="Proteomes" id="UP000593560">
    <property type="component" value="Unassembled WGS sequence"/>
</dbReference>
<sequence length="60" mass="6581">MLVGYMNLLSVTRDKKVANISSMHAPMDEMSLLPSILDMALVSSSLSTLGVLKAYMNLFM</sequence>
<gene>
    <name evidence="1" type="ORF">Gohar_026898</name>
</gene>
<dbReference type="AlphaFoldDB" id="A0A7J9HTJ9"/>
<protein>
    <submittedName>
        <fullName evidence="1">Uncharacterized protein</fullName>
    </submittedName>
</protein>
<proteinExistence type="predicted"/>
<evidence type="ECO:0000313" key="1">
    <source>
        <dbReference type="EMBL" id="MBA0813003.1"/>
    </source>
</evidence>